<gene>
    <name evidence="14" type="primary">LOC102727366</name>
</gene>
<dbReference type="GeneID" id="102727366"/>
<keyword evidence="7" id="KW-0597">Phosphoprotein</keyword>
<name>A0A7F8QEP6_LEPWE</name>
<dbReference type="GO" id="GO:0005654">
    <property type="term" value="C:nucleoplasm"/>
    <property type="evidence" value="ECO:0007669"/>
    <property type="project" value="UniProtKB-SubCell"/>
</dbReference>
<proteinExistence type="inferred from homology"/>
<keyword evidence="8" id="KW-0694">RNA-binding</keyword>
<feature type="domain" description="Nucleophosmin C-terminal" evidence="12">
    <location>
        <begin position="132"/>
        <end position="174"/>
    </location>
</feature>
<dbReference type="GO" id="GO:0042802">
    <property type="term" value="F:identical protein binding"/>
    <property type="evidence" value="ECO:0007669"/>
    <property type="project" value="UniProtKB-ARBA"/>
</dbReference>
<dbReference type="OrthoDB" id="9644080at2759"/>
<evidence type="ECO:0000256" key="3">
    <source>
        <dbReference type="ARBA" id="ARBA00004642"/>
    </source>
</evidence>
<evidence type="ECO:0000256" key="1">
    <source>
        <dbReference type="ARBA" id="ARBA00004496"/>
    </source>
</evidence>
<feature type="compositionally biased region" description="Gly residues" evidence="11">
    <location>
        <begin position="73"/>
        <end position="87"/>
    </location>
</feature>
<evidence type="ECO:0000256" key="11">
    <source>
        <dbReference type="SAM" id="MobiDB-lite"/>
    </source>
</evidence>
<evidence type="ECO:0000256" key="8">
    <source>
        <dbReference type="ARBA" id="ARBA00022884"/>
    </source>
</evidence>
<evidence type="ECO:0000256" key="4">
    <source>
        <dbReference type="ARBA" id="ARBA00010744"/>
    </source>
</evidence>
<dbReference type="AlphaFoldDB" id="A0A7F8QEP6"/>
<dbReference type="InterPro" id="IPR032569">
    <property type="entry name" value="NPM1_C"/>
</dbReference>
<dbReference type="KEGG" id="lww:102727366"/>
<keyword evidence="9" id="KW-0143">Chaperone</keyword>
<accession>A0A7F8QEP6</accession>
<evidence type="ECO:0000256" key="5">
    <source>
        <dbReference type="ARBA" id="ARBA00020749"/>
    </source>
</evidence>
<dbReference type="RefSeq" id="XP_030879730.1">
    <property type="nucleotide sequence ID" value="XM_031023870.1"/>
</dbReference>
<dbReference type="Gene3D" id="1.10.10.2100">
    <property type="match status" value="1"/>
</dbReference>
<evidence type="ECO:0000256" key="6">
    <source>
        <dbReference type="ARBA" id="ARBA00022490"/>
    </source>
</evidence>
<organism evidence="13 14">
    <name type="scientific">Leptonychotes weddellii</name>
    <name type="common">Weddell seal</name>
    <name type="synonym">Otaria weddellii</name>
    <dbReference type="NCBI Taxonomy" id="9713"/>
    <lineage>
        <taxon>Eukaryota</taxon>
        <taxon>Metazoa</taxon>
        <taxon>Chordata</taxon>
        <taxon>Craniata</taxon>
        <taxon>Vertebrata</taxon>
        <taxon>Euteleostomi</taxon>
        <taxon>Mammalia</taxon>
        <taxon>Eutheria</taxon>
        <taxon>Laurasiatheria</taxon>
        <taxon>Carnivora</taxon>
        <taxon>Caniformia</taxon>
        <taxon>Pinnipedia</taxon>
        <taxon>Phocidae</taxon>
        <taxon>Monachinae</taxon>
        <taxon>Lobodontini</taxon>
        <taxon>Leptonychotes</taxon>
    </lineage>
</organism>
<keyword evidence="10" id="KW-0539">Nucleus</keyword>
<evidence type="ECO:0000256" key="7">
    <source>
        <dbReference type="ARBA" id="ARBA00022553"/>
    </source>
</evidence>
<dbReference type="GO" id="GO:0005730">
    <property type="term" value="C:nucleolus"/>
    <property type="evidence" value="ECO:0007669"/>
    <property type="project" value="UniProtKB-SubCell"/>
</dbReference>
<dbReference type="Proteomes" id="UP000245341">
    <property type="component" value="Unplaced"/>
</dbReference>
<dbReference type="Pfam" id="PF16276">
    <property type="entry name" value="NPM1-C"/>
    <property type="match status" value="1"/>
</dbReference>
<keyword evidence="6" id="KW-0963">Cytoplasm</keyword>
<evidence type="ECO:0000256" key="10">
    <source>
        <dbReference type="ARBA" id="ARBA00023242"/>
    </source>
</evidence>
<evidence type="ECO:0000256" key="9">
    <source>
        <dbReference type="ARBA" id="ARBA00023186"/>
    </source>
</evidence>
<dbReference type="FunFam" id="1.10.10.2100:FF:000001">
    <property type="entry name" value="Nucleophosmin 1"/>
    <property type="match status" value="1"/>
</dbReference>
<keyword evidence="13" id="KW-1185">Reference proteome</keyword>
<sequence length="174" mass="19279">MDMDMSPLRPQTYLFTVGEDAESEYEEEEVVKFLSNLESVLTLEKAKLGAGENDDKDDKDDEGEEEEKEEEGGGGAGRGRGGGGGGTGDDEHDNEEEAEEKAPVKKSRSKCPQSFKEQEKTLKTPKGPSSVEDIKAKMQVSREKGGFLTRVEARFITYVKNCFQMTDQEVIQDL</sequence>
<evidence type="ECO:0000256" key="2">
    <source>
        <dbReference type="ARBA" id="ARBA00004604"/>
    </source>
</evidence>
<evidence type="ECO:0000313" key="13">
    <source>
        <dbReference type="Proteomes" id="UP000245341"/>
    </source>
</evidence>
<feature type="compositionally biased region" description="Acidic residues" evidence="11">
    <location>
        <begin position="52"/>
        <end position="72"/>
    </location>
</feature>
<evidence type="ECO:0000259" key="12">
    <source>
        <dbReference type="Pfam" id="PF16276"/>
    </source>
</evidence>
<reference evidence="14" key="1">
    <citation type="submission" date="2025-08" db="UniProtKB">
        <authorList>
            <consortium name="RefSeq"/>
        </authorList>
    </citation>
    <scope>IDENTIFICATION</scope>
    <source>
        <tissue evidence="14">Liver</tissue>
    </source>
</reference>
<comment type="subcellular location">
    <subcellularLocation>
        <location evidence="1">Cytoplasm</location>
    </subcellularLocation>
    <subcellularLocation>
        <location evidence="2">Nucleus</location>
        <location evidence="2">Nucleolus</location>
    </subcellularLocation>
    <subcellularLocation>
        <location evidence="3">Nucleus</location>
        <location evidence="3">Nucleoplasm</location>
    </subcellularLocation>
</comment>
<feature type="compositionally biased region" description="Acidic residues" evidence="11">
    <location>
        <begin position="88"/>
        <end position="99"/>
    </location>
</feature>
<dbReference type="GO" id="GO:0005737">
    <property type="term" value="C:cytoplasm"/>
    <property type="evidence" value="ECO:0007669"/>
    <property type="project" value="UniProtKB-SubCell"/>
</dbReference>
<dbReference type="GO" id="GO:0003723">
    <property type="term" value="F:RNA binding"/>
    <property type="evidence" value="ECO:0007669"/>
    <property type="project" value="UniProtKB-KW"/>
</dbReference>
<comment type="similarity">
    <text evidence="4">Belongs to the nucleoplasmin family.</text>
</comment>
<protein>
    <recommendedName>
        <fullName evidence="5">Nucleophosmin</fullName>
    </recommendedName>
</protein>
<feature type="region of interest" description="Disordered" evidence="11">
    <location>
        <begin position="45"/>
        <end position="133"/>
    </location>
</feature>
<evidence type="ECO:0000313" key="14">
    <source>
        <dbReference type="RefSeq" id="XP_030879730.1"/>
    </source>
</evidence>